<evidence type="ECO:0000256" key="8">
    <source>
        <dbReference type="ARBA" id="ARBA00022837"/>
    </source>
</evidence>
<gene>
    <name evidence="15" type="ORF">PZA18_09825</name>
</gene>
<comment type="cofactor">
    <cofactor evidence="2">
        <name>Ca(2+)</name>
        <dbReference type="ChEBI" id="CHEBI:29108"/>
    </cofactor>
</comment>
<evidence type="ECO:0000256" key="11">
    <source>
        <dbReference type="RuleBase" id="RU003615"/>
    </source>
</evidence>
<dbReference type="CDD" id="cd11317">
    <property type="entry name" value="AmyAc_bac_euk_AmyA"/>
    <property type="match status" value="1"/>
</dbReference>
<dbReference type="PROSITE" id="PS51166">
    <property type="entry name" value="CBM20"/>
    <property type="match status" value="1"/>
</dbReference>
<dbReference type="InterPro" id="IPR017853">
    <property type="entry name" value="GH"/>
</dbReference>
<evidence type="ECO:0000256" key="2">
    <source>
        <dbReference type="ARBA" id="ARBA00001913"/>
    </source>
</evidence>
<feature type="signal peptide" evidence="13">
    <location>
        <begin position="1"/>
        <end position="42"/>
    </location>
</feature>
<keyword evidence="16" id="KW-1185">Reference proteome</keyword>
<dbReference type="RefSeq" id="WP_284100660.1">
    <property type="nucleotide sequence ID" value="NZ_JARRAF010000009.1"/>
</dbReference>
<keyword evidence="13" id="KW-0732">Signal</keyword>
<dbReference type="InterPro" id="IPR013780">
    <property type="entry name" value="Glyco_hydro_b"/>
</dbReference>
<dbReference type="SMART" id="SM01065">
    <property type="entry name" value="CBM_2"/>
    <property type="match status" value="1"/>
</dbReference>
<dbReference type="SMART" id="SM00642">
    <property type="entry name" value="Aamy"/>
    <property type="match status" value="1"/>
</dbReference>
<evidence type="ECO:0000313" key="16">
    <source>
        <dbReference type="Proteomes" id="UP001172778"/>
    </source>
</evidence>
<sequence length="611" mass="66238">MQGTSRQLSVPPLCAPGSASFLRRHGAAVLCGLLGLASPVMAASEYAPGVPRTAYVNLFEWKWSDIGAECRNHLGPRGYAAVQVSPPQASIAGSAWWTRYQPVSYQISGRSGSEEEFRAMVSRCAQAGVDVYVDVVFNHMAANNSRDYPAVPYGPGNFHAACDIVPADYDNNRGRVLNCSLPGLPDLDTAQDPVRNKIADYLNHLRSLGVAGFRIDAAKHMHEDDIRAILNKVPGSYFVTQETIGDGVTPLANYFKNGTVNEFKYIYAMRNAFDRQGGQSLSQLKAVLDPVANPWGLVPSLNATVFVNNHDTERKKPDGVHYDSMNVYFGAMHRLAHTFMLAWPYGYPQVMSGYYFNHDHDMGPPSSPVYNDPNGSAVNCTADVNPTGASGWDCTHRSRFIAGMVGFRNWTNANWYVSNWVSDSADQIAFSRGNRGFVVINRHDTHQWARSFQTGLAAGSYCDVISGGLQADGRCSGKTVQVDGSGFATLSVGPMDALAIHIGAKANDGDGGQTRVTFTVRATTSWGEAIHVVGNTGALGNWSVTAALPCTTTASTYPLWTCQSVALPTGQTVEYKYLKRNGSTTMWETGSNRSYAIPATGTARRDDGNFK</sequence>
<comment type="caution">
    <text evidence="15">The sequence shown here is derived from an EMBL/GenBank/DDBJ whole genome shotgun (WGS) entry which is preliminary data.</text>
</comment>
<keyword evidence="7 12" id="KW-0378">Hydrolase</keyword>
<dbReference type="Pfam" id="PF02806">
    <property type="entry name" value="Alpha-amylase_C"/>
    <property type="match status" value="1"/>
</dbReference>
<evidence type="ECO:0000256" key="10">
    <source>
        <dbReference type="ARBA" id="ARBA00023295"/>
    </source>
</evidence>
<evidence type="ECO:0000256" key="9">
    <source>
        <dbReference type="ARBA" id="ARBA00023277"/>
    </source>
</evidence>
<evidence type="ECO:0000256" key="7">
    <source>
        <dbReference type="ARBA" id="ARBA00022801"/>
    </source>
</evidence>
<dbReference type="SUPFAM" id="SSF49452">
    <property type="entry name" value="Starch-binding domain-like"/>
    <property type="match status" value="1"/>
</dbReference>
<dbReference type="InterPro" id="IPR006046">
    <property type="entry name" value="Alpha_amylase"/>
</dbReference>
<reference evidence="15" key="1">
    <citation type="submission" date="2023-03" db="EMBL/GenBank/DDBJ databases">
        <title>Chitinimonas shenzhenensis gen. nov., sp. nov., a novel member of family Burkholderiaceae isolated from activated sludge collected in Shen Zhen, China.</title>
        <authorList>
            <person name="Wang X."/>
        </authorList>
    </citation>
    <scope>NUCLEOTIDE SEQUENCE</scope>
    <source>
        <strain evidence="15">DQS-5</strain>
    </source>
</reference>
<evidence type="ECO:0000256" key="13">
    <source>
        <dbReference type="SAM" id="SignalP"/>
    </source>
</evidence>
<feature type="chain" id="PRO_5045998090" description="Alpha-amylase" evidence="13">
    <location>
        <begin position="43"/>
        <end position="611"/>
    </location>
</feature>
<dbReference type="Pfam" id="PF00128">
    <property type="entry name" value="Alpha-amylase"/>
    <property type="match status" value="1"/>
</dbReference>
<comment type="catalytic activity">
    <reaction evidence="1 12">
        <text>Endohydrolysis of (1-&gt;4)-alpha-D-glucosidic linkages in polysaccharides containing three or more (1-&gt;4)-alpha-linked D-glucose units.</text>
        <dbReference type="EC" id="3.2.1.1"/>
    </reaction>
</comment>
<dbReference type="InterPro" id="IPR002044">
    <property type="entry name" value="CBM20"/>
</dbReference>
<feature type="domain" description="CBM20" evidence="14">
    <location>
        <begin position="508"/>
        <end position="611"/>
    </location>
</feature>
<evidence type="ECO:0000256" key="3">
    <source>
        <dbReference type="ARBA" id="ARBA00008061"/>
    </source>
</evidence>
<name>A0ABT7DWB5_9NEIS</name>
<evidence type="ECO:0000256" key="6">
    <source>
        <dbReference type="ARBA" id="ARBA00022723"/>
    </source>
</evidence>
<dbReference type="Gene3D" id="2.60.40.1180">
    <property type="entry name" value="Golgi alpha-mannosidase II"/>
    <property type="match status" value="1"/>
</dbReference>
<proteinExistence type="inferred from homology"/>
<dbReference type="InterPro" id="IPR013783">
    <property type="entry name" value="Ig-like_fold"/>
</dbReference>
<dbReference type="SMART" id="SM00632">
    <property type="entry name" value="Aamy_C"/>
    <property type="match status" value="1"/>
</dbReference>
<dbReference type="Proteomes" id="UP001172778">
    <property type="component" value="Unassembled WGS sequence"/>
</dbReference>
<dbReference type="PRINTS" id="PR00110">
    <property type="entry name" value="ALPHAAMYLASE"/>
</dbReference>
<protein>
    <recommendedName>
        <fullName evidence="5 12">Alpha-amylase</fullName>
        <ecNumber evidence="4 12">3.2.1.1</ecNumber>
    </recommendedName>
</protein>
<evidence type="ECO:0000256" key="12">
    <source>
        <dbReference type="RuleBase" id="RU361134"/>
    </source>
</evidence>
<dbReference type="Pfam" id="PF00686">
    <property type="entry name" value="CBM_20"/>
    <property type="match status" value="1"/>
</dbReference>
<dbReference type="InterPro" id="IPR006048">
    <property type="entry name" value="A-amylase/branching_C"/>
</dbReference>
<dbReference type="SUPFAM" id="SSF51011">
    <property type="entry name" value="Glycosyl hydrolase domain"/>
    <property type="match status" value="1"/>
</dbReference>
<keyword evidence="6" id="KW-0479">Metal-binding</keyword>
<dbReference type="InterPro" id="IPR013784">
    <property type="entry name" value="Carb-bd-like_fold"/>
</dbReference>
<evidence type="ECO:0000259" key="14">
    <source>
        <dbReference type="PROSITE" id="PS51166"/>
    </source>
</evidence>
<evidence type="ECO:0000256" key="1">
    <source>
        <dbReference type="ARBA" id="ARBA00000548"/>
    </source>
</evidence>
<dbReference type="Gene3D" id="2.60.40.10">
    <property type="entry name" value="Immunoglobulins"/>
    <property type="match status" value="1"/>
</dbReference>
<dbReference type="InterPro" id="IPR031319">
    <property type="entry name" value="A-amylase_C"/>
</dbReference>
<keyword evidence="10 12" id="KW-0326">Glycosidase</keyword>
<comment type="similarity">
    <text evidence="3 11">Belongs to the glycosyl hydrolase 13 family.</text>
</comment>
<dbReference type="SUPFAM" id="SSF51445">
    <property type="entry name" value="(Trans)glycosidases"/>
    <property type="match status" value="1"/>
</dbReference>
<dbReference type="CDD" id="cd05467">
    <property type="entry name" value="CBM20"/>
    <property type="match status" value="1"/>
</dbReference>
<accession>A0ABT7DWB5</accession>
<evidence type="ECO:0000313" key="15">
    <source>
        <dbReference type="EMBL" id="MDK2124348.1"/>
    </source>
</evidence>
<dbReference type="EC" id="3.2.1.1" evidence="4 12"/>
<dbReference type="InterPro" id="IPR006047">
    <property type="entry name" value="GH13_cat_dom"/>
</dbReference>
<dbReference type="EMBL" id="JARRAF010000009">
    <property type="protein sequence ID" value="MDK2124348.1"/>
    <property type="molecule type" value="Genomic_DNA"/>
</dbReference>
<evidence type="ECO:0000256" key="4">
    <source>
        <dbReference type="ARBA" id="ARBA00012595"/>
    </source>
</evidence>
<dbReference type="PANTHER" id="PTHR43447">
    <property type="entry name" value="ALPHA-AMYLASE"/>
    <property type="match status" value="1"/>
</dbReference>
<keyword evidence="8" id="KW-0106">Calcium</keyword>
<evidence type="ECO:0000256" key="5">
    <source>
        <dbReference type="ARBA" id="ARBA00017303"/>
    </source>
</evidence>
<organism evidence="15 16">
    <name type="scientific">Parachitinimonas caeni</name>
    <dbReference type="NCBI Taxonomy" id="3031301"/>
    <lineage>
        <taxon>Bacteria</taxon>
        <taxon>Pseudomonadati</taxon>
        <taxon>Pseudomonadota</taxon>
        <taxon>Betaproteobacteria</taxon>
        <taxon>Neisseriales</taxon>
        <taxon>Chitinibacteraceae</taxon>
        <taxon>Parachitinimonas</taxon>
    </lineage>
</organism>
<keyword evidence="9 12" id="KW-0119">Carbohydrate metabolism</keyword>
<dbReference type="Gene3D" id="3.20.20.80">
    <property type="entry name" value="Glycosidases"/>
    <property type="match status" value="1"/>
</dbReference>